<feature type="transmembrane region" description="Helical" evidence="2">
    <location>
        <begin position="87"/>
        <end position="105"/>
    </location>
</feature>
<name>A0AAD5EEI3_UMBRA</name>
<dbReference type="AlphaFoldDB" id="A0AAD5EEI3"/>
<protein>
    <submittedName>
        <fullName evidence="3">Uncharacterized protein</fullName>
    </submittedName>
</protein>
<evidence type="ECO:0000256" key="2">
    <source>
        <dbReference type="SAM" id="Phobius"/>
    </source>
</evidence>
<feature type="transmembrane region" description="Helical" evidence="2">
    <location>
        <begin position="61"/>
        <end position="81"/>
    </location>
</feature>
<evidence type="ECO:0000256" key="1">
    <source>
        <dbReference type="SAM" id="MobiDB-lite"/>
    </source>
</evidence>
<dbReference type="EMBL" id="MU620903">
    <property type="protein sequence ID" value="KAI8581862.1"/>
    <property type="molecule type" value="Genomic_DNA"/>
</dbReference>
<organism evidence="3 4">
    <name type="scientific">Umbelopsis ramanniana AG</name>
    <dbReference type="NCBI Taxonomy" id="1314678"/>
    <lineage>
        <taxon>Eukaryota</taxon>
        <taxon>Fungi</taxon>
        <taxon>Fungi incertae sedis</taxon>
        <taxon>Mucoromycota</taxon>
        <taxon>Mucoromycotina</taxon>
        <taxon>Umbelopsidomycetes</taxon>
        <taxon>Umbelopsidales</taxon>
        <taxon>Umbelopsidaceae</taxon>
        <taxon>Umbelopsis</taxon>
    </lineage>
</organism>
<gene>
    <name evidence="3" type="ORF">K450DRAFT_229614</name>
</gene>
<sequence>MTLFTSMVIITHRWRPPQLLFETYEDVETLSEFLPRETFHTRTKELSKLVRRNYPSSHWDYYIFLLAILSVIASAAFSLVARAAGVSMWYPLLLLVFPAILSLWTSRRRSTMVYRIKEFEKTLKSHLGDLNKKDASQHHLKWTVRRATRSDRVEKATACLVIELAQCDPEVDVDPLPTYQEASEHTDTDHVMIQINHRPALEIREAPPPHYSETEVVVHRMEDMSSNFELRSISSSTSTSTSIHMSTEQTHLVGQEEDKPENT</sequence>
<proteinExistence type="predicted"/>
<dbReference type="GeneID" id="75912460"/>
<evidence type="ECO:0000313" key="4">
    <source>
        <dbReference type="Proteomes" id="UP001206595"/>
    </source>
</evidence>
<keyword evidence="4" id="KW-1185">Reference proteome</keyword>
<comment type="caution">
    <text evidence="3">The sequence shown here is derived from an EMBL/GenBank/DDBJ whole genome shotgun (WGS) entry which is preliminary data.</text>
</comment>
<reference evidence="3" key="2">
    <citation type="journal article" date="2022" name="Proc. Natl. Acad. Sci. U.S.A.">
        <title>Diploid-dominant life cycles characterize the early evolution of Fungi.</title>
        <authorList>
            <person name="Amses K.R."/>
            <person name="Simmons D.R."/>
            <person name="Longcore J.E."/>
            <person name="Mondo S.J."/>
            <person name="Seto K."/>
            <person name="Jeronimo G.H."/>
            <person name="Bonds A.E."/>
            <person name="Quandt C.A."/>
            <person name="Davis W.J."/>
            <person name="Chang Y."/>
            <person name="Federici B.A."/>
            <person name="Kuo A."/>
            <person name="LaButti K."/>
            <person name="Pangilinan J."/>
            <person name="Andreopoulos W."/>
            <person name="Tritt A."/>
            <person name="Riley R."/>
            <person name="Hundley H."/>
            <person name="Johnson J."/>
            <person name="Lipzen A."/>
            <person name="Barry K."/>
            <person name="Lang B.F."/>
            <person name="Cuomo C.A."/>
            <person name="Buchler N.E."/>
            <person name="Grigoriev I.V."/>
            <person name="Spatafora J.W."/>
            <person name="Stajich J.E."/>
            <person name="James T.Y."/>
        </authorList>
    </citation>
    <scope>NUCLEOTIDE SEQUENCE</scope>
    <source>
        <strain evidence="3">AG</strain>
    </source>
</reference>
<keyword evidence="2" id="KW-0812">Transmembrane</keyword>
<evidence type="ECO:0000313" key="3">
    <source>
        <dbReference type="EMBL" id="KAI8581862.1"/>
    </source>
</evidence>
<dbReference type="Proteomes" id="UP001206595">
    <property type="component" value="Unassembled WGS sequence"/>
</dbReference>
<feature type="region of interest" description="Disordered" evidence="1">
    <location>
        <begin position="231"/>
        <end position="263"/>
    </location>
</feature>
<reference evidence="3" key="1">
    <citation type="submission" date="2021-06" db="EMBL/GenBank/DDBJ databases">
        <authorList>
            <consortium name="DOE Joint Genome Institute"/>
            <person name="Mondo S.J."/>
            <person name="Amses K.R."/>
            <person name="Simmons D.R."/>
            <person name="Longcore J.E."/>
            <person name="Seto K."/>
            <person name="Alves G.H."/>
            <person name="Bonds A.E."/>
            <person name="Quandt C.A."/>
            <person name="Davis W.J."/>
            <person name="Chang Y."/>
            <person name="Letcher P.M."/>
            <person name="Powell M.J."/>
            <person name="Kuo A."/>
            <person name="Labutti K."/>
            <person name="Pangilinan J."/>
            <person name="Andreopoulos W."/>
            <person name="Tritt A."/>
            <person name="Riley R."/>
            <person name="Hundley H."/>
            <person name="Johnson J."/>
            <person name="Lipzen A."/>
            <person name="Barry K."/>
            <person name="Berbee M.L."/>
            <person name="Buchler N.E."/>
            <person name="Grigoriev I.V."/>
            <person name="Spatafora J.W."/>
            <person name="Stajich J.E."/>
            <person name="James T.Y."/>
        </authorList>
    </citation>
    <scope>NUCLEOTIDE SEQUENCE</scope>
    <source>
        <strain evidence="3">AG</strain>
    </source>
</reference>
<keyword evidence="2" id="KW-0472">Membrane</keyword>
<accession>A0AAD5EEI3</accession>
<feature type="compositionally biased region" description="Low complexity" evidence="1">
    <location>
        <begin position="232"/>
        <end position="243"/>
    </location>
</feature>
<dbReference type="RefSeq" id="XP_051446866.1">
    <property type="nucleotide sequence ID" value="XM_051587113.1"/>
</dbReference>
<feature type="compositionally biased region" description="Basic and acidic residues" evidence="1">
    <location>
        <begin position="254"/>
        <end position="263"/>
    </location>
</feature>
<keyword evidence="2" id="KW-1133">Transmembrane helix</keyword>